<evidence type="ECO:0000313" key="3">
    <source>
        <dbReference type="Proteomes" id="UP000255355"/>
    </source>
</evidence>
<keyword evidence="3" id="KW-1185">Reference proteome</keyword>
<organism evidence="2 3">
    <name type="scientific">Nocardia mexicana</name>
    <dbReference type="NCBI Taxonomy" id="279262"/>
    <lineage>
        <taxon>Bacteria</taxon>
        <taxon>Bacillati</taxon>
        <taxon>Actinomycetota</taxon>
        <taxon>Actinomycetes</taxon>
        <taxon>Mycobacteriales</taxon>
        <taxon>Nocardiaceae</taxon>
        <taxon>Nocardia</taxon>
    </lineage>
</organism>
<dbReference type="SUPFAM" id="SSF82607">
    <property type="entry name" value="YbaB-like"/>
    <property type="match status" value="1"/>
</dbReference>
<feature type="compositionally biased region" description="Polar residues" evidence="1">
    <location>
        <begin position="133"/>
        <end position="145"/>
    </location>
</feature>
<gene>
    <name evidence="2" type="ORF">DFR68_12077</name>
</gene>
<comment type="caution">
    <text evidence="2">The sequence shown here is derived from an EMBL/GenBank/DDBJ whole genome shotgun (WGS) entry which is preliminary data.</text>
</comment>
<protein>
    <submittedName>
        <fullName evidence="2">YbaB/EbfC DNA-binding family protein</fullName>
    </submittedName>
</protein>
<evidence type="ECO:0000313" key="2">
    <source>
        <dbReference type="EMBL" id="RDI43610.1"/>
    </source>
</evidence>
<accession>A0A370GJR0</accession>
<dbReference type="EMBL" id="QQAZ01000020">
    <property type="protein sequence ID" value="RDI43610.1"/>
    <property type="molecule type" value="Genomic_DNA"/>
</dbReference>
<dbReference type="Proteomes" id="UP000255355">
    <property type="component" value="Unassembled WGS sequence"/>
</dbReference>
<feature type="region of interest" description="Disordered" evidence="1">
    <location>
        <begin position="125"/>
        <end position="165"/>
    </location>
</feature>
<dbReference type="STRING" id="1210089.GCA_001613165_06102"/>
<name>A0A370GJR0_9NOCA</name>
<keyword evidence="2" id="KW-0238">DNA-binding</keyword>
<dbReference type="Gene3D" id="3.30.1310.10">
    <property type="entry name" value="Nucleoid-associated protein YbaB-like domain"/>
    <property type="match status" value="1"/>
</dbReference>
<dbReference type="OrthoDB" id="4549950at2"/>
<dbReference type="Pfam" id="PF02575">
    <property type="entry name" value="YbaB_DNA_bd"/>
    <property type="match status" value="1"/>
</dbReference>
<reference evidence="2 3" key="1">
    <citation type="submission" date="2018-07" db="EMBL/GenBank/DDBJ databases">
        <title>Genomic Encyclopedia of Type Strains, Phase IV (KMG-IV): sequencing the most valuable type-strain genomes for metagenomic binning, comparative biology and taxonomic classification.</title>
        <authorList>
            <person name="Goeker M."/>
        </authorList>
    </citation>
    <scope>NUCLEOTIDE SEQUENCE [LARGE SCALE GENOMIC DNA]</scope>
    <source>
        <strain evidence="2 3">DSM 44952</strain>
    </source>
</reference>
<dbReference type="InterPro" id="IPR036894">
    <property type="entry name" value="YbaB-like_sf"/>
</dbReference>
<sequence length="165" mass="17863">MTNERLAADAAMMLDAMSEQFEGMARIQRDRAQITATATACEKRITVVVNADGILIETRFADDIADLTYDEIAAAMTEAVQAAAADAARRGNELMQPLLDRKLRLPSLSELVEGAPDLGAVIPVAPSAPITPPGSSNRESYSGTGESDRFERLDPRRSVVRDRDE</sequence>
<dbReference type="RefSeq" id="WP_068027420.1">
    <property type="nucleotide sequence ID" value="NZ_QQAZ01000020.1"/>
</dbReference>
<dbReference type="InterPro" id="IPR004401">
    <property type="entry name" value="YbaB/EbfC"/>
</dbReference>
<dbReference type="AlphaFoldDB" id="A0A370GJR0"/>
<evidence type="ECO:0000256" key="1">
    <source>
        <dbReference type="SAM" id="MobiDB-lite"/>
    </source>
</evidence>
<proteinExistence type="predicted"/>
<dbReference type="GO" id="GO:0003677">
    <property type="term" value="F:DNA binding"/>
    <property type="evidence" value="ECO:0007669"/>
    <property type="project" value="UniProtKB-KW"/>
</dbReference>
<feature type="compositionally biased region" description="Basic and acidic residues" evidence="1">
    <location>
        <begin position="146"/>
        <end position="165"/>
    </location>
</feature>